<evidence type="ECO:0000256" key="1">
    <source>
        <dbReference type="ARBA" id="ARBA00023002"/>
    </source>
</evidence>
<proteinExistence type="predicted"/>
<geneLocation type="plasmid" evidence="3">
    <name>megaplasmid</name>
</geneLocation>
<dbReference type="Gene3D" id="3.30.9.10">
    <property type="entry name" value="D-Amino Acid Oxidase, subunit A, domain 2"/>
    <property type="match status" value="1"/>
</dbReference>
<gene>
    <name evidence="3" type="ordered locus">Reut_C6270</name>
</gene>
<dbReference type="eggNOG" id="COG0665">
    <property type="taxonomic scope" value="Bacteria"/>
</dbReference>
<keyword evidence="1" id="KW-0560">Oxidoreductase</keyword>
<dbReference type="OrthoDB" id="9342835at2"/>
<evidence type="ECO:0000313" key="3">
    <source>
        <dbReference type="EMBL" id="AAZ65575.1"/>
    </source>
</evidence>
<dbReference type="InterPro" id="IPR036188">
    <property type="entry name" value="FAD/NAD-bd_sf"/>
</dbReference>
<dbReference type="PANTHER" id="PTHR13847:SF281">
    <property type="entry name" value="FAD DEPENDENT OXIDOREDUCTASE DOMAIN-CONTAINING PROTEIN"/>
    <property type="match status" value="1"/>
</dbReference>
<dbReference type="InterPro" id="IPR006076">
    <property type="entry name" value="FAD-dep_OxRdtase"/>
</dbReference>
<dbReference type="AlphaFoldDB" id="Q46MQ0"/>
<dbReference type="GO" id="GO:0005737">
    <property type="term" value="C:cytoplasm"/>
    <property type="evidence" value="ECO:0007669"/>
    <property type="project" value="TreeGrafter"/>
</dbReference>
<dbReference type="Gene3D" id="3.50.50.60">
    <property type="entry name" value="FAD/NAD(P)-binding domain"/>
    <property type="match status" value="1"/>
</dbReference>
<reference evidence="3" key="1">
    <citation type="submission" date="2005-08" db="EMBL/GenBank/DDBJ databases">
        <title>Complete sequence of a megaplasmid of Ralstonia eutropha JMP134.</title>
        <authorList>
            <person name="Copeland A."/>
            <person name="Lucas S."/>
            <person name="Lapidus A."/>
            <person name="Barry K."/>
            <person name="Detter J.C."/>
            <person name="Glavina T."/>
            <person name="Hammon N."/>
            <person name="Israni S."/>
            <person name="Pitluck S."/>
            <person name="Goltsman E."/>
            <person name="Martinez M."/>
            <person name="Vergez L."/>
            <person name="Larimer F."/>
            <person name="Land M."/>
            <person name="Lykidis A."/>
            <person name="Richardson P."/>
        </authorList>
    </citation>
    <scope>NUCLEOTIDE SEQUENCE [LARGE SCALE GENOMIC DNA]</scope>
    <source>
        <strain evidence="3">JMP134</strain>
        <plasmid evidence="3">megaplasmid</plasmid>
    </source>
</reference>
<feature type="domain" description="FAD dependent oxidoreductase" evidence="2">
    <location>
        <begin position="41"/>
        <end position="393"/>
    </location>
</feature>
<organism evidence="3">
    <name type="scientific">Cupriavidus pinatubonensis (strain JMP 134 / LMG 1197)</name>
    <name type="common">Cupriavidus necator (strain JMP 134)</name>
    <dbReference type="NCBI Taxonomy" id="264198"/>
    <lineage>
        <taxon>Bacteria</taxon>
        <taxon>Pseudomonadati</taxon>
        <taxon>Pseudomonadota</taxon>
        <taxon>Betaproteobacteria</taxon>
        <taxon>Burkholderiales</taxon>
        <taxon>Burkholderiaceae</taxon>
        <taxon>Cupriavidus</taxon>
    </lineage>
</organism>
<protein>
    <submittedName>
        <fullName evidence="3">FAD dependent oxidoreductase</fullName>
    </submittedName>
</protein>
<accession>Q46MQ0</accession>
<name>Q46MQ0_CUPPJ</name>
<dbReference type="SUPFAM" id="SSF51905">
    <property type="entry name" value="FAD/NAD(P)-binding domain"/>
    <property type="match status" value="1"/>
</dbReference>
<dbReference type="HOGENOM" id="CLU_007884_3_3_4"/>
<dbReference type="EMBL" id="CP000092">
    <property type="protein sequence ID" value="AAZ65575.1"/>
    <property type="molecule type" value="Genomic_DNA"/>
</dbReference>
<keyword evidence="3" id="KW-0614">Plasmid</keyword>
<dbReference type="PANTHER" id="PTHR13847">
    <property type="entry name" value="SARCOSINE DEHYDROGENASE-RELATED"/>
    <property type="match status" value="1"/>
</dbReference>
<dbReference type="GO" id="GO:0016491">
    <property type="term" value="F:oxidoreductase activity"/>
    <property type="evidence" value="ECO:0007669"/>
    <property type="project" value="UniProtKB-KW"/>
</dbReference>
<evidence type="ECO:0000259" key="2">
    <source>
        <dbReference type="Pfam" id="PF01266"/>
    </source>
</evidence>
<sequence length="436" mass="46691">MIATTLTTDMPAPSSLPPSLWAATAPVAPNVPPLLDSKIVDVLVIGAGYTGLSTALHLAEQGCNVCVVDSHEPGWGASGRNGGQVNPSLKHDPDELERMLGGERAEALISAVSGSADLVFDLIERHRIDCNPVRAGWLQLTYSPKAVPALHSRAGLWQRRGVPVEMLDRHEVERQVGTRQFAGGWLDGRAGAVQPLAYARGLANAAIHAGARIHGGSCVTGLAREGSKWKAALSTGAVVTAEQVVLATNGYSDALWQGLKQTLLTANSFIVATRPLRGHSAKSILQLGQTASTSQRLLLYFRKDHTGRLLMGGRGHFSDPTQPKDFAHLERSLALLFPQLGPLEFEYRWAGRIAVTRDFMPHIHKPAPGITIAVGCNGRGIALCTSFGKHLAADLMGSGESFPYPVSPLAPIPFHRLQRFYIAAGVAWYSLLDKLS</sequence>
<dbReference type="KEGG" id="reu:Reut_C6270"/>
<dbReference type="Pfam" id="PF01266">
    <property type="entry name" value="DAO"/>
    <property type="match status" value="1"/>
</dbReference>